<dbReference type="InterPro" id="IPR058353">
    <property type="entry name" value="DUF8040"/>
</dbReference>
<feature type="domain" description="DUF8040" evidence="1">
    <location>
        <begin position="1"/>
        <end position="49"/>
    </location>
</feature>
<comment type="caution">
    <text evidence="2">The sequence shown here is derived from an EMBL/GenBank/DDBJ whole genome shotgun (WGS) entry which is preliminary data.</text>
</comment>
<organism evidence="2 3">
    <name type="scientific">Dipteronia dyeriana</name>
    <dbReference type="NCBI Taxonomy" id="168575"/>
    <lineage>
        <taxon>Eukaryota</taxon>
        <taxon>Viridiplantae</taxon>
        <taxon>Streptophyta</taxon>
        <taxon>Embryophyta</taxon>
        <taxon>Tracheophyta</taxon>
        <taxon>Spermatophyta</taxon>
        <taxon>Magnoliopsida</taxon>
        <taxon>eudicotyledons</taxon>
        <taxon>Gunneridae</taxon>
        <taxon>Pentapetalae</taxon>
        <taxon>rosids</taxon>
        <taxon>malvids</taxon>
        <taxon>Sapindales</taxon>
        <taxon>Sapindaceae</taxon>
        <taxon>Hippocastanoideae</taxon>
        <taxon>Acereae</taxon>
        <taxon>Dipteronia</taxon>
    </lineage>
</organism>
<evidence type="ECO:0000313" key="2">
    <source>
        <dbReference type="EMBL" id="KAK2651356.1"/>
    </source>
</evidence>
<protein>
    <recommendedName>
        <fullName evidence="1">DUF8040 domain-containing protein</fullName>
    </recommendedName>
</protein>
<keyword evidence="3" id="KW-1185">Reference proteome</keyword>
<sequence length="112" mass="12722">MDRNVFAMLCELLKTHDGLLDDGNVIIEEQVASFVHILAHHVKNRSIQGCLGALDVTCIEMIVPESDKPRMYMDVDPEEYTPITLDELPIREDIPNELESINVIEASDEWSQ</sequence>
<dbReference type="Pfam" id="PF26138">
    <property type="entry name" value="DUF8040"/>
    <property type="match status" value="1"/>
</dbReference>
<dbReference type="EMBL" id="JANJYI010000004">
    <property type="protein sequence ID" value="KAK2651356.1"/>
    <property type="molecule type" value="Genomic_DNA"/>
</dbReference>
<reference evidence="2" key="1">
    <citation type="journal article" date="2023" name="Plant J.">
        <title>Genome sequences and population genomics provide insights into the demographic history, inbreeding, and mutation load of two 'living fossil' tree species of Dipteronia.</title>
        <authorList>
            <person name="Feng Y."/>
            <person name="Comes H.P."/>
            <person name="Chen J."/>
            <person name="Zhu S."/>
            <person name="Lu R."/>
            <person name="Zhang X."/>
            <person name="Li P."/>
            <person name="Qiu J."/>
            <person name="Olsen K.M."/>
            <person name="Qiu Y."/>
        </authorList>
    </citation>
    <scope>NUCLEOTIDE SEQUENCE</scope>
    <source>
        <strain evidence="2">KIB01</strain>
    </source>
</reference>
<evidence type="ECO:0000313" key="3">
    <source>
        <dbReference type="Proteomes" id="UP001280121"/>
    </source>
</evidence>
<dbReference type="Proteomes" id="UP001280121">
    <property type="component" value="Unassembled WGS sequence"/>
</dbReference>
<proteinExistence type="predicted"/>
<gene>
    <name evidence="2" type="ORF">Ddye_011212</name>
</gene>
<accession>A0AAD9UBA0</accession>
<dbReference type="AlphaFoldDB" id="A0AAD9UBA0"/>
<name>A0AAD9UBA0_9ROSI</name>
<evidence type="ECO:0000259" key="1">
    <source>
        <dbReference type="Pfam" id="PF26138"/>
    </source>
</evidence>